<accession>A0A0F8VXG5</accession>
<evidence type="ECO:0000256" key="1">
    <source>
        <dbReference type="ARBA" id="ARBA00008779"/>
    </source>
</evidence>
<dbReference type="AlphaFoldDB" id="A0A0F8VXG5"/>
<gene>
    <name evidence="3" type="ORF">LCGC14_3138740</name>
</gene>
<dbReference type="InterPro" id="IPR017850">
    <property type="entry name" value="Alkaline_phosphatase_core_sf"/>
</dbReference>
<dbReference type="Gene3D" id="3.40.720.10">
    <property type="entry name" value="Alkaline Phosphatase, subunit A"/>
    <property type="match status" value="1"/>
</dbReference>
<evidence type="ECO:0000313" key="3">
    <source>
        <dbReference type="EMBL" id="KKK49073.1"/>
    </source>
</evidence>
<proteinExistence type="inferred from homology"/>
<feature type="domain" description="Sulfatase N-terminal" evidence="2">
    <location>
        <begin position="37"/>
        <end position="142"/>
    </location>
</feature>
<dbReference type="PANTHER" id="PTHR42693:SF33">
    <property type="entry name" value="ARYLSULFATASE"/>
    <property type="match status" value="1"/>
</dbReference>
<reference evidence="3" key="1">
    <citation type="journal article" date="2015" name="Nature">
        <title>Complex archaea that bridge the gap between prokaryotes and eukaryotes.</title>
        <authorList>
            <person name="Spang A."/>
            <person name="Saw J.H."/>
            <person name="Jorgensen S.L."/>
            <person name="Zaremba-Niedzwiedzka K."/>
            <person name="Martijn J."/>
            <person name="Lind A.E."/>
            <person name="van Eijk R."/>
            <person name="Schleper C."/>
            <person name="Guy L."/>
            <person name="Ettema T.J."/>
        </authorList>
    </citation>
    <scope>NUCLEOTIDE SEQUENCE</scope>
</reference>
<dbReference type="EMBL" id="LAZR01068742">
    <property type="protein sequence ID" value="KKK49073.1"/>
    <property type="molecule type" value="Genomic_DNA"/>
</dbReference>
<feature type="non-terminal residue" evidence="3">
    <location>
        <position position="269"/>
    </location>
</feature>
<name>A0A0F8VXG5_9ZZZZ</name>
<dbReference type="GO" id="GO:0004065">
    <property type="term" value="F:arylsulfatase activity"/>
    <property type="evidence" value="ECO:0007669"/>
    <property type="project" value="TreeGrafter"/>
</dbReference>
<protein>
    <recommendedName>
        <fullName evidence="2">Sulfatase N-terminal domain-containing protein</fullName>
    </recommendedName>
</protein>
<dbReference type="PANTHER" id="PTHR42693">
    <property type="entry name" value="ARYLSULFATASE FAMILY MEMBER"/>
    <property type="match status" value="1"/>
</dbReference>
<comment type="caution">
    <text evidence="3">The sequence shown here is derived from an EMBL/GenBank/DDBJ whole genome shotgun (WGS) entry which is preliminary data.</text>
</comment>
<dbReference type="InterPro" id="IPR000917">
    <property type="entry name" value="Sulfatase_N"/>
</dbReference>
<dbReference type="InterPro" id="IPR050738">
    <property type="entry name" value="Sulfatase"/>
</dbReference>
<evidence type="ECO:0000259" key="2">
    <source>
        <dbReference type="Pfam" id="PF00884"/>
    </source>
</evidence>
<dbReference type="SUPFAM" id="SSF53649">
    <property type="entry name" value="Alkaline phosphatase-like"/>
    <property type="match status" value="1"/>
</dbReference>
<comment type="similarity">
    <text evidence="1">Belongs to the sulfatase family.</text>
</comment>
<dbReference type="PROSITE" id="PS51257">
    <property type="entry name" value="PROKAR_LIPOPROTEIN"/>
    <property type="match status" value="1"/>
</dbReference>
<organism evidence="3">
    <name type="scientific">marine sediment metagenome</name>
    <dbReference type="NCBI Taxonomy" id="412755"/>
    <lineage>
        <taxon>unclassified sequences</taxon>
        <taxon>metagenomes</taxon>
        <taxon>ecological metagenomes</taxon>
    </lineage>
</organism>
<sequence length="269" mass="30241">MKERFLIHRRLKIIIGTVLVLLSISCSERSRKEENPPNFLFLMTDQQRFDALSFAGNTVLETPNLDRLGKEGAWFKNAYTPCAVCVPARASILTGCSVANTGVISNSLAYVEEKTGIMPMPTYDEVLAENGYTCEYYGKWHTPTFRARIYNNPVTVAGKSRSELGPGKKTAYLEYLDPNFPPRDPIPGEFIDTYTERPYLAHPIDKRYDLASRGEDVSGRVGQSDIHGVTTIPTEYHISAFDGRKTIKALERLKDSTFSLTCSFHHPHP</sequence>
<dbReference type="Pfam" id="PF00884">
    <property type="entry name" value="Sulfatase"/>
    <property type="match status" value="1"/>
</dbReference>